<dbReference type="InterPro" id="IPR017455">
    <property type="entry name" value="Znf_FYVE-rel"/>
</dbReference>
<gene>
    <name evidence="7" type="primary">ABSGL_06212.1 scaffold 7705</name>
</gene>
<evidence type="ECO:0000259" key="6">
    <source>
        <dbReference type="PROSITE" id="PS50178"/>
    </source>
</evidence>
<dbReference type="Gene3D" id="4.10.860.20">
    <property type="entry name" value="Rabenosyn, Rab binding domain"/>
    <property type="match status" value="1"/>
</dbReference>
<evidence type="ECO:0000256" key="3">
    <source>
        <dbReference type="ARBA" id="ARBA00022833"/>
    </source>
</evidence>
<dbReference type="STRING" id="4829.A0A163JN56"/>
<dbReference type="InterPro" id="IPR021565">
    <property type="entry name" value="Rbsn_Rab-bd"/>
</dbReference>
<feature type="region of interest" description="Disordered" evidence="5">
    <location>
        <begin position="268"/>
        <end position="288"/>
    </location>
</feature>
<dbReference type="PROSITE" id="PS50178">
    <property type="entry name" value="ZF_FYVE"/>
    <property type="match status" value="1"/>
</dbReference>
<dbReference type="Proteomes" id="UP000078561">
    <property type="component" value="Unassembled WGS sequence"/>
</dbReference>
<keyword evidence="2 4" id="KW-0863">Zinc-finger</keyword>
<dbReference type="OMA" id="DDVHQNL"/>
<proteinExistence type="predicted"/>
<feature type="compositionally biased region" description="Polar residues" evidence="5">
    <location>
        <begin position="278"/>
        <end position="288"/>
    </location>
</feature>
<protein>
    <recommendedName>
        <fullName evidence="6">FYVE-type domain-containing protein</fullName>
    </recommendedName>
</protein>
<keyword evidence="1" id="KW-0479">Metal-binding</keyword>
<dbReference type="InterPro" id="IPR013087">
    <property type="entry name" value="Znf_C2H2_type"/>
</dbReference>
<evidence type="ECO:0000256" key="1">
    <source>
        <dbReference type="ARBA" id="ARBA00022723"/>
    </source>
</evidence>
<feature type="compositionally biased region" description="Low complexity" evidence="5">
    <location>
        <begin position="268"/>
        <end position="277"/>
    </location>
</feature>
<dbReference type="PANTHER" id="PTHR23164:SF30">
    <property type="entry name" value="EARLY ENDOSOME ANTIGEN 1"/>
    <property type="match status" value="1"/>
</dbReference>
<dbReference type="SUPFAM" id="SSF57903">
    <property type="entry name" value="FYVE/PHD zinc finger"/>
    <property type="match status" value="2"/>
</dbReference>
<feature type="domain" description="FYVE-type" evidence="6">
    <location>
        <begin position="313"/>
        <end position="377"/>
    </location>
</feature>
<accession>A0A163JN56</accession>
<dbReference type="FunCoup" id="A0A163JN56">
    <property type="interactions" value="106"/>
</dbReference>
<keyword evidence="3" id="KW-0862">Zinc</keyword>
<name>A0A163JN56_ABSGL</name>
<dbReference type="Pfam" id="PF11464">
    <property type="entry name" value="Rbsn"/>
    <property type="match status" value="1"/>
</dbReference>
<dbReference type="InterPro" id="IPR036531">
    <property type="entry name" value="Rbsn_Rab-bd_sf"/>
</dbReference>
<dbReference type="Pfam" id="PF01363">
    <property type="entry name" value="FYVE"/>
    <property type="match status" value="2"/>
</dbReference>
<keyword evidence="8" id="KW-1185">Reference proteome</keyword>
<evidence type="ECO:0000256" key="4">
    <source>
        <dbReference type="PROSITE-ProRule" id="PRU00091"/>
    </source>
</evidence>
<dbReference type="EMBL" id="LT553219">
    <property type="protein sequence ID" value="SAM00524.1"/>
    <property type="molecule type" value="Genomic_DNA"/>
</dbReference>
<dbReference type="PROSITE" id="PS00028">
    <property type="entry name" value="ZINC_FINGER_C2H2_1"/>
    <property type="match status" value="1"/>
</dbReference>
<dbReference type="InterPro" id="IPR013083">
    <property type="entry name" value="Znf_RING/FYVE/PHD"/>
</dbReference>
<sequence length="578" mass="65481">MSINYDDYVPAQGTACPICQQPCQSLQSLNLHLDTAHSEEDTKGALLTWFKQAQKKVQTTLTVNNSSSTNGTPRSMASSPPFFKTLNEQPSFISQFQQLTTQSQPDFFVCETERYTDAVVRSHWQHESGQDLCSLRGCGKVLGRGNTGKQHCRRCGKLFCNAHTQYEIKLNRQAQHDPVSGAWAKVCGDCYMDRVDYTNPQGAMRNISAAFLSKRAKTIDQVYLETNRLEKRLEKLARLHFNMDLGKGLTEKPISQSSFASLERSDSASSSNVSVNSGTMSPRISNGSNTNSILSMKLKYRDGEQSIIKWQDDKGIKKCPLCSTQFTLTYRKHHCRLCGRVVCGAKHCSSMIPLYLDMSTDNFETEPVGDTRACHECRRAGFRRKIQSQESSRPLPIFQLYNQLTVARQNIEKLLPKFHSMILMLEQEKIVQQSHESYKKAALVRKSLLDNFALYDTLVKSIKSLPAQTGPMKRLQANICTAANHYLQRNMLPLQMLPRILNTTQEKKKKAAHKTTHNSKQQDELALQLDTFKEQVALVQGFITEAKNNRKYDDVKTLTISLKELELEIDRLSKQLNG</sequence>
<dbReference type="AlphaFoldDB" id="A0A163JN56"/>
<dbReference type="PANTHER" id="PTHR23164">
    <property type="entry name" value="EARLY ENDOSOME ANTIGEN 1"/>
    <property type="match status" value="1"/>
</dbReference>
<dbReference type="InParanoid" id="A0A163JN56"/>
<dbReference type="SMART" id="SM00064">
    <property type="entry name" value="FYVE"/>
    <property type="match status" value="2"/>
</dbReference>
<dbReference type="OrthoDB" id="166134at2759"/>
<reference evidence="7" key="1">
    <citation type="submission" date="2016-04" db="EMBL/GenBank/DDBJ databases">
        <authorList>
            <person name="Evans L.H."/>
            <person name="Alamgir A."/>
            <person name="Owens N."/>
            <person name="Weber N.D."/>
            <person name="Virtaneva K."/>
            <person name="Barbian K."/>
            <person name="Babar A."/>
            <person name="Rosenke K."/>
        </authorList>
    </citation>
    <scope>NUCLEOTIDE SEQUENCE [LARGE SCALE GENOMIC DNA]</scope>
    <source>
        <strain evidence="7">CBS 101.48</strain>
    </source>
</reference>
<evidence type="ECO:0000313" key="7">
    <source>
        <dbReference type="EMBL" id="SAM00524.1"/>
    </source>
</evidence>
<dbReference type="GO" id="GO:0008270">
    <property type="term" value="F:zinc ion binding"/>
    <property type="evidence" value="ECO:0007669"/>
    <property type="project" value="UniProtKB-KW"/>
</dbReference>
<evidence type="ECO:0000256" key="2">
    <source>
        <dbReference type="ARBA" id="ARBA00022771"/>
    </source>
</evidence>
<dbReference type="InterPro" id="IPR011011">
    <property type="entry name" value="Znf_FYVE_PHD"/>
</dbReference>
<evidence type="ECO:0000256" key="5">
    <source>
        <dbReference type="SAM" id="MobiDB-lite"/>
    </source>
</evidence>
<dbReference type="CDD" id="cd15737">
    <property type="entry name" value="FYVE2_Vac1p_like"/>
    <property type="match status" value="1"/>
</dbReference>
<dbReference type="Gene3D" id="3.30.40.10">
    <property type="entry name" value="Zinc/RING finger domain, C3HC4 (zinc finger)"/>
    <property type="match status" value="2"/>
</dbReference>
<organism evidence="7">
    <name type="scientific">Absidia glauca</name>
    <name type="common">Pin mould</name>
    <dbReference type="NCBI Taxonomy" id="4829"/>
    <lineage>
        <taxon>Eukaryota</taxon>
        <taxon>Fungi</taxon>
        <taxon>Fungi incertae sedis</taxon>
        <taxon>Mucoromycota</taxon>
        <taxon>Mucoromycotina</taxon>
        <taxon>Mucoromycetes</taxon>
        <taxon>Mucorales</taxon>
        <taxon>Cunninghamellaceae</taxon>
        <taxon>Absidia</taxon>
    </lineage>
</organism>
<evidence type="ECO:0000313" key="8">
    <source>
        <dbReference type="Proteomes" id="UP000078561"/>
    </source>
</evidence>
<dbReference type="SUPFAM" id="SSF140125">
    <property type="entry name" value="Rabenosyn-5 Rab-binding domain-like"/>
    <property type="match status" value="1"/>
</dbReference>
<dbReference type="InterPro" id="IPR000306">
    <property type="entry name" value="Znf_FYVE"/>
</dbReference>